<evidence type="ECO:0000313" key="1">
    <source>
        <dbReference type="EMBL" id="KAF2647357.1"/>
    </source>
</evidence>
<accession>A0A6A6SK51</accession>
<dbReference type="EMBL" id="MU004630">
    <property type="protein sequence ID" value="KAF2647357.1"/>
    <property type="molecule type" value="Genomic_DNA"/>
</dbReference>
<keyword evidence="2" id="KW-1185">Reference proteome</keyword>
<evidence type="ECO:0000313" key="2">
    <source>
        <dbReference type="Proteomes" id="UP000799324"/>
    </source>
</evidence>
<dbReference type="PANTHER" id="PTHR42037:SF1">
    <property type="match status" value="1"/>
</dbReference>
<reference evidence="1" key="1">
    <citation type="journal article" date="2020" name="Stud. Mycol.">
        <title>101 Dothideomycetes genomes: a test case for predicting lifestyles and emergence of pathogens.</title>
        <authorList>
            <person name="Haridas S."/>
            <person name="Albert R."/>
            <person name="Binder M."/>
            <person name="Bloem J."/>
            <person name="Labutti K."/>
            <person name="Salamov A."/>
            <person name="Andreopoulos B."/>
            <person name="Baker S."/>
            <person name="Barry K."/>
            <person name="Bills G."/>
            <person name="Bluhm B."/>
            <person name="Cannon C."/>
            <person name="Castanera R."/>
            <person name="Culley D."/>
            <person name="Daum C."/>
            <person name="Ezra D."/>
            <person name="Gonzalez J."/>
            <person name="Henrissat B."/>
            <person name="Kuo A."/>
            <person name="Liang C."/>
            <person name="Lipzen A."/>
            <person name="Lutzoni F."/>
            <person name="Magnuson J."/>
            <person name="Mondo S."/>
            <person name="Nolan M."/>
            <person name="Ohm R."/>
            <person name="Pangilinan J."/>
            <person name="Park H.-J."/>
            <person name="Ramirez L."/>
            <person name="Alfaro M."/>
            <person name="Sun H."/>
            <person name="Tritt A."/>
            <person name="Yoshinaga Y."/>
            <person name="Zwiers L.-H."/>
            <person name="Turgeon B."/>
            <person name="Goodwin S."/>
            <person name="Spatafora J."/>
            <person name="Crous P."/>
            <person name="Grigoriev I."/>
        </authorList>
    </citation>
    <scope>NUCLEOTIDE SEQUENCE</scope>
    <source>
        <strain evidence="1">CBS 122681</strain>
    </source>
</reference>
<dbReference type="InterPro" id="IPR027796">
    <property type="entry name" value="OTT_1508_deam-like"/>
</dbReference>
<dbReference type="PANTHER" id="PTHR42037">
    <property type="match status" value="1"/>
</dbReference>
<organism evidence="1 2">
    <name type="scientific">Lophiostoma macrostomum CBS 122681</name>
    <dbReference type="NCBI Taxonomy" id="1314788"/>
    <lineage>
        <taxon>Eukaryota</taxon>
        <taxon>Fungi</taxon>
        <taxon>Dikarya</taxon>
        <taxon>Ascomycota</taxon>
        <taxon>Pezizomycotina</taxon>
        <taxon>Dothideomycetes</taxon>
        <taxon>Pleosporomycetidae</taxon>
        <taxon>Pleosporales</taxon>
        <taxon>Lophiostomataceae</taxon>
        <taxon>Lophiostoma</taxon>
    </lineage>
</organism>
<proteinExistence type="predicted"/>
<sequence>MAYDPLQLAENIIVLQKIGRSPIAPTRNALPEHLHNEGRCLTFKQELEIVECLAYLTAYSDHPGQVTALCIEEHYDPERFVVSFATNTGSTIHLEQGIRGVARLLERQAKFPEEDHLNSALERVIEHGRARLIRRVGLGHTVPEVRKTTAGRLQDALRQYTRLDKSAKSSYQRLYDLSDTLLRLTEKLSQCKTYDSVPATAILLSILHTAADIWKDCRTDISTISKRLTNKDMDPTSKEYIEVQLGHLGHYIPTVKRLLKYAARFPLFQSIETCAVYVEQTNNPFVLNRRTNVGDNLVQRYARWHTSAKRRSGGAAPGIASRRFKEWKHEVDAEVKRYQCQDSLKVHAEIQLLMHYEEKNDILHHPRVIKSSKDACFLCDLFIKIHGKFYVPKTHGRVYGRWSLPPLPSLNATVKDCKEMTSGVDAFGRTIEELIVTAMMRGGRPLGDPRESGIFSIASSSVHFSRSRESSPNRAMMGERSVQSEILGHSGIDSRMTQAESSSLLELLQPLAQPELLQLDPGVSQTYMFVANNIASVRIHTRKLHVELSRAQAKEIASRSSLDLPSPPCPDICIEALWLDECGTSQISEDATKSIVDVNEGWRTLQPRSGILFEPLGLLIRSRTDVVSLEASYAERS</sequence>
<dbReference type="Pfam" id="PF14441">
    <property type="entry name" value="OTT_1508_deam"/>
    <property type="match status" value="1"/>
</dbReference>
<name>A0A6A6SK51_9PLEO</name>
<gene>
    <name evidence="1" type="ORF">K491DRAFT_313562</name>
</gene>
<dbReference type="OrthoDB" id="4851849at2759"/>
<dbReference type="AlphaFoldDB" id="A0A6A6SK51"/>
<dbReference type="Proteomes" id="UP000799324">
    <property type="component" value="Unassembled WGS sequence"/>
</dbReference>
<protein>
    <submittedName>
        <fullName evidence="1">Uncharacterized protein</fullName>
    </submittedName>
</protein>